<dbReference type="EMBL" id="JABCKV010000187">
    <property type="protein sequence ID" value="KAG5642417.1"/>
    <property type="molecule type" value="Genomic_DNA"/>
</dbReference>
<protein>
    <submittedName>
        <fullName evidence="1">Uncharacterized protein</fullName>
    </submittedName>
</protein>
<gene>
    <name evidence="1" type="ORF">DXG03_002819</name>
</gene>
<sequence length="137" mass="14874">MLDAHASSIACFTTPRPLVRIRLKVDDNGGRERERTAVQSLAIFGSTLSTLIIEHSSIANQLVPAEVFGLLAEATPNLKILVYTKILALGNDPLANWECSAYLAKFPKLGVLALHAWGQNALLCETTLDVYTQGARI</sequence>
<proteinExistence type="predicted"/>
<organism evidence="1 2">
    <name type="scientific">Asterophora parasitica</name>
    <dbReference type="NCBI Taxonomy" id="117018"/>
    <lineage>
        <taxon>Eukaryota</taxon>
        <taxon>Fungi</taxon>
        <taxon>Dikarya</taxon>
        <taxon>Basidiomycota</taxon>
        <taxon>Agaricomycotina</taxon>
        <taxon>Agaricomycetes</taxon>
        <taxon>Agaricomycetidae</taxon>
        <taxon>Agaricales</taxon>
        <taxon>Tricholomatineae</taxon>
        <taxon>Lyophyllaceae</taxon>
        <taxon>Asterophora</taxon>
    </lineage>
</organism>
<name>A0A9P7G8F8_9AGAR</name>
<evidence type="ECO:0000313" key="1">
    <source>
        <dbReference type="EMBL" id="KAG5642417.1"/>
    </source>
</evidence>
<accession>A0A9P7G8F8</accession>
<keyword evidence="2" id="KW-1185">Reference proteome</keyword>
<reference evidence="1" key="2">
    <citation type="submission" date="2021-10" db="EMBL/GenBank/DDBJ databases">
        <title>Phylogenomics reveals ancestral predisposition of the termite-cultivated fungus Termitomyces towards a domesticated lifestyle.</title>
        <authorList>
            <person name="Auxier B."/>
            <person name="Grum-Grzhimaylo A."/>
            <person name="Cardenas M.E."/>
            <person name="Lodge J.D."/>
            <person name="Laessoe T."/>
            <person name="Pedersen O."/>
            <person name="Smith M.E."/>
            <person name="Kuyper T.W."/>
            <person name="Franco-Molano E.A."/>
            <person name="Baroni T.J."/>
            <person name="Aanen D.K."/>
        </authorList>
    </citation>
    <scope>NUCLEOTIDE SEQUENCE</scope>
    <source>
        <strain evidence="1">AP01</strain>
        <tissue evidence="1">Mycelium</tissue>
    </source>
</reference>
<evidence type="ECO:0000313" key="2">
    <source>
        <dbReference type="Proteomes" id="UP000775547"/>
    </source>
</evidence>
<dbReference type="OrthoDB" id="3232239at2759"/>
<comment type="caution">
    <text evidence="1">The sequence shown here is derived from an EMBL/GenBank/DDBJ whole genome shotgun (WGS) entry which is preliminary data.</text>
</comment>
<dbReference type="Proteomes" id="UP000775547">
    <property type="component" value="Unassembled WGS sequence"/>
</dbReference>
<dbReference type="AlphaFoldDB" id="A0A9P7G8F8"/>
<reference evidence="1" key="1">
    <citation type="submission" date="2020-07" db="EMBL/GenBank/DDBJ databases">
        <authorList>
            <person name="Nieuwenhuis M."/>
            <person name="Van De Peppel L.J.J."/>
        </authorList>
    </citation>
    <scope>NUCLEOTIDE SEQUENCE</scope>
    <source>
        <strain evidence="1">AP01</strain>
        <tissue evidence="1">Mycelium</tissue>
    </source>
</reference>